<evidence type="ECO:0000313" key="3">
    <source>
        <dbReference type="Proteomes" id="UP000800040"/>
    </source>
</evidence>
<name>A0A6A5JXI4_9PLEO</name>
<feature type="compositionally biased region" description="Basic and acidic residues" evidence="1">
    <location>
        <begin position="76"/>
        <end position="111"/>
    </location>
</feature>
<evidence type="ECO:0000256" key="1">
    <source>
        <dbReference type="SAM" id="MobiDB-lite"/>
    </source>
</evidence>
<accession>A0A6A5JXI4</accession>
<sequence length="127" mass="14768">MPSVARGIVILRYGLAFADQTPLESEEERQAKRSVELMRIKELTLSVSERSSSEDSGVSEHPGLKSRPTSMSVIMDKQKKQDRRRERSKTKEEKKAKNEDMASLKKKTSEWRKFKTSLKHLFRREKS</sequence>
<dbReference type="EMBL" id="ML975810">
    <property type="protein sequence ID" value="KAF1828010.1"/>
    <property type="molecule type" value="Genomic_DNA"/>
</dbReference>
<gene>
    <name evidence="2" type="ORF">BDW02DRAFT_635431</name>
</gene>
<reference evidence="2" key="1">
    <citation type="submission" date="2020-01" db="EMBL/GenBank/DDBJ databases">
        <authorList>
            <consortium name="DOE Joint Genome Institute"/>
            <person name="Haridas S."/>
            <person name="Albert R."/>
            <person name="Binder M."/>
            <person name="Bloem J."/>
            <person name="Labutti K."/>
            <person name="Salamov A."/>
            <person name="Andreopoulos B."/>
            <person name="Baker S.E."/>
            <person name="Barry K."/>
            <person name="Bills G."/>
            <person name="Bluhm B.H."/>
            <person name="Cannon C."/>
            <person name="Castanera R."/>
            <person name="Culley D.E."/>
            <person name="Daum C."/>
            <person name="Ezra D."/>
            <person name="Gonzalez J.B."/>
            <person name="Henrissat B."/>
            <person name="Kuo A."/>
            <person name="Liang C."/>
            <person name="Lipzen A."/>
            <person name="Lutzoni F."/>
            <person name="Magnuson J."/>
            <person name="Mondo S."/>
            <person name="Nolan M."/>
            <person name="Ohm R."/>
            <person name="Pangilinan J."/>
            <person name="Park H.-J."/>
            <person name="Ramirez L."/>
            <person name="Alfaro M."/>
            <person name="Sun H."/>
            <person name="Tritt A."/>
            <person name="Yoshinaga Y."/>
            <person name="Zwiers L.-H."/>
            <person name="Turgeon B.G."/>
            <person name="Goodwin S.B."/>
            <person name="Spatafora J.W."/>
            <person name="Crous P.W."/>
            <person name="Grigoriev I.V."/>
        </authorList>
    </citation>
    <scope>NUCLEOTIDE SEQUENCE</scope>
    <source>
        <strain evidence="2">P77</strain>
    </source>
</reference>
<keyword evidence="3" id="KW-1185">Reference proteome</keyword>
<organism evidence="2 3">
    <name type="scientific">Decorospora gaudefroyi</name>
    <dbReference type="NCBI Taxonomy" id="184978"/>
    <lineage>
        <taxon>Eukaryota</taxon>
        <taxon>Fungi</taxon>
        <taxon>Dikarya</taxon>
        <taxon>Ascomycota</taxon>
        <taxon>Pezizomycotina</taxon>
        <taxon>Dothideomycetes</taxon>
        <taxon>Pleosporomycetidae</taxon>
        <taxon>Pleosporales</taxon>
        <taxon>Pleosporineae</taxon>
        <taxon>Pleosporaceae</taxon>
        <taxon>Decorospora</taxon>
    </lineage>
</organism>
<dbReference type="AlphaFoldDB" id="A0A6A5JXI4"/>
<evidence type="ECO:0000313" key="2">
    <source>
        <dbReference type="EMBL" id="KAF1828010.1"/>
    </source>
</evidence>
<dbReference type="Proteomes" id="UP000800040">
    <property type="component" value="Unassembled WGS sequence"/>
</dbReference>
<feature type="compositionally biased region" description="Low complexity" evidence="1">
    <location>
        <begin position="46"/>
        <end position="60"/>
    </location>
</feature>
<feature type="region of interest" description="Disordered" evidence="1">
    <location>
        <begin position="46"/>
        <end position="111"/>
    </location>
</feature>
<protein>
    <submittedName>
        <fullName evidence="2">Uncharacterized protein</fullName>
    </submittedName>
</protein>
<proteinExistence type="predicted"/>